<dbReference type="SUPFAM" id="SSF110857">
    <property type="entry name" value="Gamma-glutamyl cyclotransferase-like"/>
    <property type="match status" value="1"/>
</dbReference>
<proteinExistence type="predicted"/>
<reference evidence="2 3" key="1">
    <citation type="submission" date="2019-04" db="EMBL/GenBank/DDBJ databases">
        <title>Rhodococcus oryzae sp. nov., a novel actinomycete isolated from rhizosphere soil of rice (Oryza sativa L.).</title>
        <authorList>
            <person name="Li C."/>
        </authorList>
    </citation>
    <scope>NUCLEOTIDE SEQUENCE [LARGE SCALE GENOMIC DNA]</scope>
    <source>
        <strain evidence="2 3">NEAU-CX67</strain>
    </source>
</reference>
<dbReference type="CDD" id="cd06661">
    <property type="entry name" value="GGCT_like"/>
    <property type="match status" value="1"/>
</dbReference>
<dbReference type="InterPro" id="IPR017939">
    <property type="entry name" value="G-Glutamylcylcotransferase"/>
</dbReference>
<dbReference type="RefSeq" id="WP_136906847.1">
    <property type="nucleotide sequence ID" value="NZ_SUMD01000001.1"/>
</dbReference>
<protein>
    <submittedName>
        <fullName evidence="2">Gamma-glutamylcyclotransferase</fullName>
    </submittedName>
</protein>
<evidence type="ECO:0000313" key="2">
    <source>
        <dbReference type="EMBL" id="TJZ81548.1"/>
    </source>
</evidence>
<sequence length="157" mass="17238">MPIYAAYGSNMHPEQMLKRCPHSPMAGTGWLHGWRLTFSGGDIGWEGALATVVEDPDSSVFVVLYDVPDEDEVSLDRWEGSELGIHRKIRIRVDTDGEPVLAWLYVLDAYEGGLPSARYLGVMAEAAEIAGAPAEYVRDLRTRNSRNVGPGTPGYTT</sequence>
<evidence type="ECO:0000256" key="1">
    <source>
        <dbReference type="ARBA" id="ARBA00023239"/>
    </source>
</evidence>
<organism evidence="2 3">
    <name type="scientific">Rhodococcus oryzae</name>
    <dbReference type="NCBI Taxonomy" id="2571143"/>
    <lineage>
        <taxon>Bacteria</taxon>
        <taxon>Bacillati</taxon>
        <taxon>Actinomycetota</taxon>
        <taxon>Actinomycetes</taxon>
        <taxon>Mycobacteriales</taxon>
        <taxon>Nocardiaceae</taxon>
        <taxon>Rhodococcus</taxon>
    </lineage>
</organism>
<dbReference type="PANTHER" id="PTHR12935">
    <property type="entry name" value="GAMMA-GLUTAMYLCYCLOTRANSFERASE"/>
    <property type="match status" value="1"/>
</dbReference>
<dbReference type="InterPro" id="IPR036568">
    <property type="entry name" value="GGCT-like_sf"/>
</dbReference>
<dbReference type="PANTHER" id="PTHR12935:SF0">
    <property type="entry name" value="GAMMA-GLUTAMYLCYCLOTRANSFERASE"/>
    <property type="match status" value="1"/>
</dbReference>
<dbReference type="Gene3D" id="3.10.490.10">
    <property type="entry name" value="Gamma-glutamyl cyclotransferase-like"/>
    <property type="match status" value="1"/>
</dbReference>
<accession>A0ABY2RR53</accession>
<dbReference type="EMBL" id="SUMD01000001">
    <property type="protein sequence ID" value="TJZ81548.1"/>
    <property type="molecule type" value="Genomic_DNA"/>
</dbReference>
<gene>
    <name evidence="2" type="ORF">FCG67_02705</name>
</gene>
<keyword evidence="3" id="KW-1185">Reference proteome</keyword>
<name>A0ABY2RR53_9NOCA</name>
<dbReference type="InterPro" id="IPR013024">
    <property type="entry name" value="GGCT-like"/>
</dbReference>
<evidence type="ECO:0000313" key="3">
    <source>
        <dbReference type="Proteomes" id="UP000305109"/>
    </source>
</evidence>
<dbReference type="Proteomes" id="UP000305109">
    <property type="component" value="Unassembled WGS sequence"/>
</dbReference>
<keyword evidence="1" id="KW-0456">Lyase</keyword>
<dbReference type="Pfam" id="PF13772">
    <property type="entry name" value="AIG2_2"/>
    <property type="match status" value="1"/>
</dbReference>
<comment type="caution">
    <text evidence="2">The sequence shown here is derived from an EMBL/GenBank/DDBJ whole genome shotgun (WGS) entry which is preliminary data.</text>
</comment>